<dbReference type="PANTHER" id="PTHR35042:SF1">
    <property type="entry name" value="DUF1772-DOMAIN-CONTAINING PROTEIN"/>
    <property type="match status" value="1"/>
</dbReference>
<evidence type="ECO:0000313" key="8">
    <source>
        <dbReference type="Proteomes" id="UP000277212"/>
    </source>
</evidence>
<feature type="transmembrane region" description="Helical" evidence="6">
    <location>
        <begin position="12"/>
        <end position="35"/>
    </location>
</feature>
<evidence type="ECO:0000256" key="6">
    <source>
        <dbReference type="SAM" id="Phobius"/>
    </source>
</evidence>
<comment type="caution">
    <text evidence="7">The sequence shown here is derived from an EMBL/GenBank/DDBJ whole genome shotgun (WGS) entry which is preliminary data.</text>
</comment>
<keyword evidence="8" id="KW-1185">Reference proteome</keyword>
<dbReference type="OrthoDB" id="5954308at2759"/>
<accession>A0A3M2RI20</accession>
<comment type="subcellular location">
    <subcellularLocation>
        <location evidence="1">Membrane</location>
        <topology evidence="1">Multi-pass membrane protein</topology>
    </subcellularLocation>
</comment>
<feature type="transmembrane region" description="Helical" evidence="6">
    <location>
        <begin position="81"/>
        <end position="101"/>
    </location>
</feature>
<feature type="transmembrane region" description="Helical" evidence="6">
    <location>
        <begin position="55"/>
        <end position="75"/>
    </location>
</feature>
<proteinExistence type="inferred from homology"/>
<dbReference type="Proteomes" id="UP000277212">
    <property type="component" value="Unassembled WGS sequence"/>
</dbReference>
<dbReference type="STRING" id="2010991.A0A3M2RI20"/>
<gene>
    <name evidence="7" type="ORF">CDV36_014455</name>
</gene>
<keyword evidence="2 6" id="KW-0812">Transmembrane</keyword>
<dbReference type="PANTHER" id="PTHR35042">
    <property type="entry name" value="ANTHRONE OXYGENASE ENCC"/>
    <property type="match status" value="1"/>
</dbReference>
<reference evidence="7 8" key="1">
    <citation type="submission" date="2017-06" db="EMBL/GenBank/DDBJ databases">
        <title>Comparative genomic analysis of Ambrosia Fusariam Clade fungi.</title>
        <authorList>
            <person name="Stajich J.E."/>
            <person name="Carrillo J."/>
            <person name="Kijimoto T."/>
            <person name="Eskalen A."/>
            <person name="O'Donnell K."/>
            <person name="Kasson M."/>
        </authorList>
    </citation>
    <scope>NUCLEOTIDE SEQUENCE [LARGE SCALE GENOMIC DNA]</scope>
    <source>
        <strain evidence="7">UCR3666</strain>
    </source>
</reference>
<dbReference type="Pfam" id="PF08592">
    <property type="entry name" value="Anthrone_oxy"/>
    <property type="match status" value="1"/>
</dbReference>
<feature type="transmembrane region" description="Helical" evidence="6">
    <location>
        <begin position="137"/>
        <end position="155"/>
    </location>
</feature>
<protein>
    <recommendedName>
        <fullName evidence="9">DUF1772 domain-containing protein</fullName>
    </recommendedName>
</protein>
<keyword evidence="3 6" id="KW-1133">Transmembrane helix</keyword>
<sequence>MDSTTRVTQAIGLTSSIFLAGVNIGASHLTVPLLYQQPTSINTAFFKDFYTRGAVTLVPLSIISASSSAFAAYLVPSQRTIWAAAAVATISQIPWTGLVMMGTNNRLNAIAASKDELEKASKEEVVELLKRWRWMNIVRGSLALVGGLTAVWAVMSE</sequence>
<evidence type="ECO:0000256" key="4">
    <source>
        <dbReference type="ARBA" id="ARBA00023136"/>
    </source>
</evidence>
<comment type="similarity">
    <text evidence="5">Belongs to the anthrone oxygenase family.</text>
</comment>
<evidence type="ECO:0008006" key="9">
    <source>
        <dbReference type="Google" id="ProtNLM"/>
    </source>
</evidence>
<keyword evidence="4 6" id="KW-0472">Membrane</keyword>
<organism evidence="7 8">
    <name type="scientific">Fusarium kuroshium</name>
    <dbReference type="NCBI Taxonomy" id="2010991"/>
    <lineage>
        <taxon>Eukaryota</taxon>
        <taxon>Fungi</taxon>
        <taxon>Dikarya</taxon>
        <taxon>Ascomycota</taxon>
        <taxon>Pezizomycotina</taxon>
        <taxon>Sordariomycetes</taxon>
        <taxon>Hypocreomycetidae</taxon>
        <taxon>Hypocreales</taxon>
        <taxon>Nectriaceae</taxon>
        <taxon>Fusarium</taxon>
        <taxon>Fusarium solani species complex</taxon>
    </lineage>
</organism>
<evidence type="ECO:0000256" key="3">
    <source>
        <dbReference type="ARBA" id="ARBA00022989"/>
    </source>
</evidence>
<dbReference type="EMBL" id="NKUJ01000460">
    <property type="protein sequence ID" value="RMJ04874.1"/>
    <property type="molecule type" value="Genomic_DNA"/>
</dbReference>
<evidence type="ECO:0000256" key="5">
    <source>
        <dbReference type="ARBA" id="ARBA00034313"/>
    </source>
</evidence>
<dbReference type="GO" id="GO:0016020">
    <property type="term" value="C:membrane"/>
    <property type="evidence" value="ECO:0007669"/>
    <property type="project" value="UniProtKB-SubCell"/>
</dbReference>
<name>A0A3M2RI20_9HYPO</name>
<evidence type="ECO:0000256" key="2">
    <source>
        <dbReference type="ARBA" id="ARBA00022692"/>
    </source>
</evidence>
<evidence type="ECO:0000256" key="1">
    <source>
        <dbReference type="ARBA" id="ARBA00004141"/>
    </source>
</evidence>
<dbReference type="InterPro" id="IPR013901">
    <property type="entry name" value="Anthrone_oxy"/>
</dbReference>
<dbReference type="AlphaFoldDB" id="A0A3M2RI20"/>
<evidence type="ECO:0000313" key="7">
    <source>
        <dbReference type="EMBL" id="RMJ04874.1"/>
    </source>
</evidence>